<evidence type="ECO:0000256" key="10">
    <source>
        <dbReference type="HAMAP-Rule" id="MF_00454"/>
    </source>
</evidence>
<dbReference type="Pfam" id="PF02537">
    <property type="entry name" value="CRCB"/>
    <property type="match status" value="1"/>
</dbReference>
<keyword evidence="4 10" id="KW-1133">Transmembrane helix</keyword>
<keyword evidence="12" id="KW-1185">Reference proteome</keyword>
<keyword evidence="10" id="KW-0406">Ion transport</keyword>
<comment type="subcellular location">
    <subcellularLocation>
        <location evidence="1 10">Cell membrane</location>
        <topology evidence="1 10">Multi-pass membrane protein</topology>
    </subcellularLocation>
</comment>
<protein>
    <recommendedName>
        <fullName evidence="10">Fluoride-specific ion channel FluC</fullName>
    </recommendedName>
</protein>
<feature type="transmembrane region" description="Helical" evidence="10">
    <location>
        <begin position="40"/>
        <end position="60"/>
    </location>
</feature>
<evidence type="ECO:0000256" key="2">
    <source>
        <dbReference type="ARBA" id="ARBA00022475"/>
    </source>
</evidence>
<evidence type="ECO:0000313" key="12">
    <source>
        <dbReference type="Proteomes" id="UP000011731"/>
    </source>
</evidence>
<organism evidence="11 12">
    <name type="scientific">Rhodococcus ruber BKS 20-38</name>
    <dbReference type="NCBI Taxonomy" id="1278076"/>
    <lineage>
        <taxon>Bacteria</taxon>
        <taxon>Bacillati</taxon>
        <taxon>Actinomycetota</taxon>
        <taxon>Actinomycetes</taxon>
        <taxon>Mycobacteriales</taxon>
        <taxon>Nocardiaceae</taxon>
        <taxon>Rhodococcus</taxon>
    </lineage>
</organism>
<dbReference type="NCBIfam" id="NF010807">
    <property type="entry name" value="PRK14211.1"/>
    <property type="match status" value="1"/>
</dbReference>
<dbReference type="HAMAP" id="MF_00454">
    <property type="entry name" value="FluC"/>
    <property type="match status" value="1"/>
</dbReference>
<dbReference type="Proteomes" id="UP000011731">
    <property type="component" value="Unassembled WGS sequence"/>
</dbReference>
<dbReference type="GO" id="GO:0046872">
    <property type="term" value="F:metal ion binding"/>
    <property type="evidence" value="ECO:0007669"/>
    <property type="project" value="UniProtKB-KW"/>
</dbReference>
<feature type="binding site" evidence="10">
    <location>
        <position position="78"/>
    </location>
    <ligand>
        <name>Na(+)</name>
        <dbReference type="ChEBI" id="CHEBI:29101"/>
        <note>structural</note>
    </ligand>
</feature>
<feature type="transmembrane region" description="Helical" evidence="10">
    <location>
        <begin position="12"/>
        <end position="28"/>
    </location>
</feature>
<dbReference type="AlphaFoldDB" id="M2YWU0"/>
<accession>M2YWU0</accession>
<evidence type="ECO:0000313" key="11">
    <source>
        <dbReference type="EMBL" id="EME59377.1"/>
    </source>
</evidence>
<dbReference type="GO" id="GO:0005886">
    <property type="term" value="C:plasma membrane"/>
    <property type="evidence" value="ECO:0007669"/>
    <property type="project" value="UniProtKB-SubCell"/>
</dbReference>
<evidence type="ECO:0000256" key="7">
    <source>
        <dbReference type="ARBA" id="ARBA00035120"/>
    </source>
</evidence>
<feature type="transmembrane region" description="Helical" evidence="10">
    <location>
        <begin position="97"/>
        <end position="118"/>
    </location>
</feature>
<dbReference type="PATRIC" id="fig|1278076.4.peg.4173"/>
<dbReference type="EMBL" id="AOEX01000064">
    <property type="protein sequence ID" value="EME59377.1"/>
    <property type="molecule type" value="Genomic_DNA"/>
</dbReference>
<dbReference type="PANTHER" id="PTHR28259">
    <property type="entry name" value="FLUORIDE EXPORT PROTEIN 1-RELATED"/>
    <property type="match status" value="1"/>
</dbReference>
<dbReference type="NCBIfam" id="TIGR00494">
    <property type="entry name" value="crcB"/>
    <property type="match status" value="1"/>
</dbReference>
<feature type="transmembrane region" description="Helical" evidence="10">
    <location>
        <begin position="66"/>
        <end position="85"/>
    </location>
</feature>
<reference evidence="11 12" key="1">
    <citation type="journal article" date="2013" name="Genome Announc.">
        <title>Draft Genome Sequence of Rhodococcus ruber Strain BKS 20-38.</title>
        <authorList>
            <person name="Bala M."/>
            <person name="Kumar S."/>
            <person name="Raghava G.P."/>
            <person name="Mayilraj S."/>
        </authorList>
    </citation>
    <scope>NUCLEOTIDE SEQUENCE [LARGE SCALE GENOMIC DNA]</scope>
    <source>
        <strain evidence="11 12">BKS 20-38</strain>
    </source>
</reference>
<comment type="function">
    <text evidence="9 10">Fluoride-specific ion channel. Important for reducing fluoride concentration in the cell, thus reducing its toxicity.</text>
</comment>
<dbReference type="InterPro" id="IPR003691">
    <property type="entry name" value="FluC"/>
</dbReference>
<evidence type="ECO:0000256" key="6">
    <source>
        <dbReference type="ARBA" id="ARBA00023303"/>
    </source>
</evidence>
<feature type="binding site" evidence="10">
    <location>
        <position position="75"/>
    </location>
    <ligand>
        <name>Na(+)</name>
        <dbReference type="ChEBI" id="CHEBI:29101"/>
        <note>structural</note>
    </ligand>
</feature>
<keyword evidence="2 10" id="KW-1003">Cell membrane</keyword>
<comment type="caution">
    <text evidence="11">The sequence shown here is derived from an EMBL/GenBank/DDBJ whole genome shotgun (WGS) entry which is preliminary data.</text>
</comment>
<comment type="similarity">
    <text evidence="7 10">Belongs to the fluoride channel Fluc/FEX (TC 1.A.43) family.</text>
</comment>
<keyword evidence="10" id="KW-0479">Metal-binding</keyword>
<name>M2YWU0_9NOCA</name>
<keyword evidence="5 10" id="KW-0472">Membrane</keyword>
<evidence type="ECO:0000256" key="1">
    <source>
        <dbReference type="ARBA" id="ARBA00004651"/>
    </source>
</evidence>
<gene>
    <name evidence="10" type="primary">fluC</name>
    <name evidence="10" type="synonym">crcB</name>
    <name evidence="11" type="ORF">G352_20263</name>
</gene>
<evidence type="ECO:0000256" key="8">
    <source>
        <dbReference type="ARBA" id="ARBA00035585"/>
    </source>
</evidence>
<evidence type="ECO:0000256" key="9">
    <source>
        <dbReference type="ARBA" id="ARBA00049940"/>
    </source>
</evidence>
<proteinExistence type="inferred from homology"/>
<keyword evidence="3 10" id="KW-0812">Transmembrane</keyword>
<evidence type="ECO:0000256" key="5">
    <source>
        <dbReference type="ARBA" id="ARBA00023136"/>
    </source>
</evidence>
<dbReference type="GO" id="GO:0140114">
    <property type="term" value="P:cellular detoxification of fluoride"/>
    <property type="evidence" value="ECO:0007669"/>
    <property type="project" value="UniProtKB-UniRule"/>
</dbReference>
<keyword evidence="10" id="KW-0915">Sodium</keyword>
<dbReference type="GO" id="GO:0062054">
    <property type="term" value="F:fluoride channel activity"/>
    <property type="evidence" value="ECO:0007669"/>
    <property type="project" value="UniProtKB-UniRule"/>
</dbReference>
<comment type="activity regulation">
    <text evidence="10">Na(+) is not transported, but it plays an essential structural role and its presence is essential for fluoride channel function.</text>
</comment>
<dbReference type="PANTHER" id="PTHR28259:SF1">
    <property type="entry name" value="FLUORIDE EXPORT PROTEIN 1-RELATED"/>
    <property type="match status" value="1"/>
</dbReference>
<sequence length="122" mass="12109">MAAPVGDPMTVLLVAVGGGAGAVLRYLAGRHVRSYRSVPVATLTVNVLGCLLLGLLSGAALAPATFALLGTGFCGGLTTYSTFAVESVGLVRVRRPVTATAYAVVSVLAGTAAAWAGFALTS</sequence>
<keyword evidence="6 10" id="KW-0407">Ion channel</keyword>
<keyword evidence="10" id="KW-0813">Transport</keyword>
<evidence type="ECO:0000256" key="4">
    <source>
        <dbReference type="ARBA" id="ARBA00022989"/>
    </source>
</evidence>
<evidence type="ECO:0000256" key="3">
    <source>
        <dbReference type="ARBA" id="ARBA00022692"/>
    </source>
</evidence>
<comment type="catalytic activity">
    <reaction evidence="8">
        <text>fluoride(in) = fluoride(out)</text>
        <dbReference type="Rhea" id="RHEA:76159"/>
        <dbReference type="ChEBI" id="CHEBI:17051"/>
    </reaction>
    <physiologicalReaction direction="left-to-right" evidence="8">
        <dbReference type="Rhea" id="RHEA:76160"/>
    </physiologicalReaction>
</comment>